<evidence type="ECO:0000313" key="3">
    <source>
        <dbReference type="Proteomes" id="UP000214646"/>
    </source>
</evidence>
<evidence type="ECO:0000313" key="2">
    <source>
        <dbReference type="EMBL" id="OWK43887.1"/>
    </source>
</evidence>
<name>A0A225E637_9BACT</name>
<sequence>MRRRSFLYTILIIGATLGAVVTVIAVLLKRDPEFYSSSESDIPDDPTVAPMVLTRFSDLQNDMREKANWGGRFTVAELNAFLREHLDDGEGLASVLPSNLHTPRVSIDGDRIRIAARYQLGESATFSTVVWVDLRIWLVKDELNTIAIELVGAWAGSLPIEWKIQSKLDLITETARDSLNADVTWYRHDGHPVGLFHFYADQRNPTTRFKSIHVSENQVTVTGKSMVDPTMPTTPDPAPPAE</sequence>
<keyword evidence="3" id="KW-1185">Reference proteome</keyword>
<dbReference type="EMBL" id="NIDE01000004">
    <property type="protein sequence ID" value="OWK43887.1"/>
    <property type="molecule type" value="Genomic_DNA"/>
</dbReference>
<protein>
    <submittedName>
        <fullName evidence="2">Uncharacterized protein</fullName>
    </submittedName>
</protein>
<evidence type="ECO:0000256" key="1">
    <source>
        <dbReference type="SAM" id="Phobius"/>
    </source>
</evidence>
<dbReference type="OrthoDB" id="274988at2"/>
<dbReference type="Proteomes" id="UP000214646">
    <property type="component" value="Unassembled WGS sequence"/>
</dbReference>
<keyword evidence="1" id="KW-1133">Transmembrane helix</keyword>
<keyword evidence="1" id="KW-0472">Membrane</keyword>
<organism evidence="2 3">
    <name type="scientific">Fimbriiglobus ruber</name>
    <dbReference type="NCBI Taxonomy" id="1908690"/>
    <lineage>
        <taxon>Bacteria</taxon>
        <taxon>Pseudomonadati</taxon>
        <taxon>Planctomycetota</taxon>
        <taxon>Planctomycetia</taxon>
        <taxon>Gemmatales</taxon>
        <taxon>Gemmataceae</taxon>
        <taxon>Fimbriiglobus</taxon>
    </lineage>
</organism>
<proteinExistence type="predicted"/>
<feature type="transmembrane region" description="Helical" evidence="1">
    <location>
        <begin position="6"/>
        <end position="28"/>
    </location>
</feature>
<dbReference type="AlphaFoldDB" id="A0A225E637"/>
<reference evidence="3" key="1">
    <citation type="submission" date="2017-06" db="EMBL/GenBank/DDBJ databases">
        <title>Genome analysis of Fimbriiglobus ruber SP5, the first member of the order Planctomycetales with confirmed chitinolytic capability.</title>
        <authorList>
            <person name="Ravin N.V."/>
            <person name="Rakitin A.L."/>
            <person name="Ivanova A.A."/>
            <person name="Beletsky A.V."/>
            <person name="Kulichevskaya I.S."/>
            <person name="Mardanov A.V."/>
            <person name="Dedysh S.N."/>
        </authorList>
    </citation>
    <scope>NUCLEOTIDE SEQUENCE [LARGE SCALE GENOMIC DNA]</scope>
    <source>
        <strain evidence="3">SP5</strain>
    </source>
</reference>
<comment type="caution">
    <text evidence="2">The sequence shown here is derived from an EMBL/GenBank/DDBJ whole genome shotgun (WGS) entry which is preliminary data.</text>
</comment>
<accession>A0A225E637</accession>
<gene>
    <name evidence="2" type="ORF">FRUB_03486</name>
</gene>
<keyword evidence="1" id="KW-0812">Transmembrane</keyword>
<dbReference type="RefSeq" id="WP_088254682.1">
    <property type="nucleotide sequence ID" value="NZ_NIDE01000004.1"/>
</dbReference>